<gene>
    <name evidence="2" type="ORF">DERYTH_LOCUS14841</name>
</gene>
<keyword evidence="3" id="KW-1185">Reference proteome</keyword>
<protein>
    <submittedName>
        <fullName evidence="2">4757_t:CDS:1</fullName>
    </submittedName>
</protein>
<dbReference type="AlphaFoldDB" id="A0A9N9IB44"/>
<organism evidence="2 3">
    <name type="scientific">Dentiscutata erythropus</name>
    <dbReference type="NCBI Taxonomy" id="1348616"/>
    <lineage>
        <taxon>Eukaryota</taxon>
        <taxon>Fungi</taxon>
        <taxon>Fungi incertae sedis</taxon>
        <taxon>Mucoromycota</taxon>
        <taxon>Glomeromycotina</taxon>
        <taxon>Glomeromycetes</taxon>
        <taxon>Diversisporales</taxon>
        <taxon>Gigasporaceae</taxon>
        <taxon>Dentiscutata</taxon>
    </lineage>
</organism>
<dbReference type="Proteomes" id="UP000789405">
    <property type="component" value="Unassembled WGS sequence"/>
</dbReference>
<dbReference type="EMBL" id="CAJVPY010011502">
    <property type="protein sequence ID" value="CAG8727554.1"/>
    <property type="molecule type" value="Genomic_DNA"/>
</dbReference>
<evidence type="ECO:0000313" key="2">
    <source>
        <dbReference type="EMBL" id="CAG8727554.1"/>
    </source>
</evidence>
<accession>A0A9N9IB44</accession>
<evidence type="ECO:0000313" key="3">
    <source>
        <dbReference type="Proteomes" id="UP000789405"/>
    </source>
</evidence>
<feature type="region of interest" description="Disordered" evidence="1">
    <location>
        <begin position="313"/>
        <end position="360"/>
    </location>
</feature>
<comment type="caution">
    <text evidence="2">The sequence shown here is derived from an EMBL/GenBank/DDBJ whole genome shotgun (WGS) entry which is preliminary data.</text>
</comment>
<sequence>YKAAIALRQARAQNNTLAMFIVSSSFSARISDILGLTSVSCNIKRTKQTNTSLDTYFVIRQLSPTKQNEFHYRLLCIIVKNSLSFWFTETRTFHEFVAFFNTTVKISSRQMLSKRILKEYAKKLETSQVSALLKTQEPVTIMFDRWKNVCVSGTSQKTDNILNTICAFLEYAKTQTLNVVVMVTNSALSYALSMFNNTLEAISEEHNNVQDKVANNVVGLALLQYWEFAALNLKEIGIVVQRLFSIKVNSASCERLFSCMGSFIVLNDVILRNQIISLANYNIQVSSHEQSKSGTINLSDIVNISMLANNKNNSENMTKEINNEKNDNSAHNSDNNTDKDLTDEVENVEATQYKNVEAIQ</sequence>
<feature type="compositionally biased region" description="Basic and acidic residues" evidence="1">
    <location>
        <begin position="317"/>
        <end position="328"/>
    </location>
</feature>
<dbReference type="OrthoDB" id="2365019at2759"/>
<name>A0A9N9IB44_9GLOM</name>
<reference evidence="2" key="1">
    <citation type="submission" date="2021-06" db="EMBL/GenBank/DDBJ databases">
        <authorList>
            <person name="Kallberg Y."/>
            <person name="Tangrot J."/>
            <person name="Rosling A."/>
        </authorList>
    </citation>
    <scope>NUCLEOTIDE SEQUENCE</scope>
    <source>
        <strain evidence="2">MA453B</strain>
    </source>
</reference>
<proteinExistence type="predicted"/>
<evidence type="ECO:0000256" key="1">
    <source>
        <dbReference type="SAM" id="MobiDB-lite"/>
    </source>
</evidence>
<feature type="non-terminal residue" evidence="2">
    <location>
        <position position="360"/>
    </location>
</feature>